<dbReference type="Proteomes" id="UP000237798">
    <property type="component" value="Unassembled WGS sequence"/>
</dbReference>
<keyword evidence="1" id="KW-0175">Coiled coil</keyword>
<accession>A0A2T0B440</accession>
<evidence type="ECO:0000256" key="1">
    <source>
        <dbReference type="SAM" id="Coils"/>
    </source>
</evidence>
<gene>
    <name evidence="2" type="ORF">CLLU_36110</name>
</gene>
<name>A0A2T0B440_9CLOT</name>
<sequence>MSNIYPWIFNIDNNIWKVYLTDTDVLMYQSMYEEKKWTKEKLIDVGVIEFAASVEDDTIHIVYVNKKYEMRYCTMKDGKWFGKLLYHIDMRQFKIENLKAVILGGKLNFFYLLKASDDSKHGILKHYIWDGKEIKFYTIQHVILSDKIDKYYEIEIGEDDCINAFSLSDRGDEISLIYCKYDGNSWTSDKRLYGLQGDNILFDVVGQGNTFNIINRSKEVSMYLLEHVCIEDSIYMKKYEVYKSKIEPIEPIIFYRDGKLFTCWQEYNNIFCASYIFGKWSNRTLFNEGLKTPIEIYNFVNLKESIKPHIVYGAENDGLYIFPLSDIAESNINSLKNKAVNDKSNINQEDESIEEIKEKFKNICYENIILKEKIDSFSMHLQKKKHITDEYENKISKIVEQKRRLEENLNFFMEVKKNIEKQMDEIKRQFSNQQIIAKSVQDKLEEKEKNNELLKGKVDYLMKENEKLKNQLEIERNQSFMAKLFGKRDRGL</sequence>
<dbReference type="EMBL" id="PVXP01000119">
    <property type="protein sequence ID" value="PRR78656.1"/>
    <property type="molecule type" value="Genomic_DNA"/>
</dbReference>
<evidence type="ECO:0000313" key="3">
    <source>
        <dbReference type="Proteomes" id="UP000237798"/>
    </source>
</evidence>
<organism evidence="2 3">
    <name type="scientific">Clostridium luticellarii</name>
    <dbReference type="NCBI Taxonomy" id="1691940"/>
    <lineage>
        <taxon>Bacteria</taxon>
        <taxon>Bacillati</taxon>
        <taxon>Bacillota</taxon>
        <taxon>Clostridia</taxon>
        <taxon>Eubacteriales</taxon>
        <taxon>Clostridiaceae</taxon>
        <taxon>Clostridium</taxon>
    </lineage>
</organism>
<evidence type="ECO:0000313" key="2">
    <source>
        <dbReference type="EMBL" id="PRR78656.1"/>
    </source>
</evidence>
<protein>
    <submittedName>
        <fullName evidence="2">Uncharacterized protein</fullName>
    </submittedName>
</protein>
<keyword evidence="3" id="KW-1185">Reference proteome</keyword>
<reference evidence="2 3" key="1">
    <citation type="submission" date="2018-03" db="EMBL/GenBank/DDBJ databases">
        <title>Genome sequence of Clostridium luticellarii DSM 29923.</title>
        <authorList>
            <person name="Poehlein A."/>
            <person name="Daniel R."/>
        </authorList>
    </citation>
    <scope>NUCLEOTIDE SEQUENCE [LARGE SCALE GENOMIC DNA]</scope>
    <source>
        <strain evidence="2 3">DSM 29923</strain>
    </source>
</reference>
<feature type="coiled-coil region" evidence="1">
    <location>
        <begin position="388"/>
        <end position="478"/>
    </location>
</feature>
<comment type="caution">
    <text evidence="2">The sequence shown here is derived from an EMBL/GenBank/DDBJ whole genome shotgun (WGS) entry which is preliminary data.</text>
</comment>
<dbReference type="AlphaFoldDB" id="A0A2T0B440"/>
<dbReference type="OrthoDB" id="1706352at2"/>
<dbReference type="RefSeq" id="WP_106011140.1">
    <property type="nucleotide sequence ID" value="NZ_PVXP01000119.1"/>
</dbReference>
<proteinExistence type="predicted"/>